<dbReference type="EMBL" id="WBKO01000001">
    <property type="protein sequence ID" value="MDV2480647.1"/>
    <property type="molecule type" value="Genomic_DNA"/>
</dbReference>
<dbReference type="NCBIfam" id="TIGR03272">
    <property type="entry name" value="methan_mark_6"/>
    <property type="match status" value="1"/>
</dbReference>
<evidence type="ECO:0000256" key="1">
    <source>
        <dbReference type="SAM" id="MobiDB-lite"/>
    </source>
</evidence>
<gene>
    <name evidence="2" type="ORF">F8E02_01215</name>
</gene>
<sequence>MADYTPDYVGTVTKYVFVESPTMTAGELALRAYEASEGVLIKETCFGLQVTGEPEAVEKLIEEIRTFDPVHIFVKDRGFPPGDPRRCRANLGGARPGYLGHEREFRVLRYITRGLEELDRRGEEPEEPEKPAVPPARGKRPLLDIKRLQELIETEES</sequence>
<dbReference type="Pfam" id="PF09875">
    <property type="entry name" value="DUF2102"/>
    <property type="match status" value="1"/>
</dbReference>
<evidence type="ECO:0000313" key="2">
    <source>
        <dbReference type="EMBL" id="MDV2480647.1"/>
    </source>
</evidence>
<feature type="region of interest" description="Disordered" evidence="1">
    <location>
        <begin position="117"/>
        <end position="140"/>
    </location>
</feature>
<reference evidence="2 3" key="1">
    <citation type="submission" date="2019-10" db="EMBL/GenBank/DDBJ databases">
        <title>Isolation and characterization of Methanoculleus sp. Wushi-C6 from a hot spring well.</title>
        <authorList>
            <person name="Chen S.-C."/>
            <person name="Lan Z.-H."/>
            <person name="You Y.-T."/>
            <person name="Lai M.-C."/>
        </authorList>
    </citation>
    <scope>NUCLEOTIDE SEQUENCE [LARGE SCALE GENOMIC DNA]</scope>
    <source>
        <strain evidence="2 3">Wushi-C6</strain>
    </source>
</reference>
<dbReference type="InterPro" id="IPR012025">
    <property type="entry name" value="Methan_mark_6"/>
</dbReference>
<dbReference type="Proteomes" id="UP001281203">
    <property type="component" value="Unassembled WGS sequence"/>
</dbReference>
<dbReference type="RefSeq" id="WP_317063615.1">
    <property type="nucleotide sequence ID" value="NZ_WBKO01000001.1"/>
</dbReference>
<proteinExistence type="predicted"/>
<protein>
    <submittedName>
        <fullName evidence="2">Methanogenesis marker 6 protein</fullName>
    </submittedName>
</protein>
<accession>A0ABU3WZ80</accession>
<organism evidence="2 3">
    <name type="scientific">Methanoculleus caldifontis</name>
    <dbReference type="NCBI Taxonomy" id="2651577"/>
    <lineage>
        <taxon>Archaea</taxon>
        <taxon>Methanobacteriati</taxon>
        <taxon>Methanobacteriota</taxon>
        <taxon>Stenosarchaea group</taxon>
        <taxon>Methanomicrobia</taxon>
        <taxon>Methanomicrobiales</taxon>
        <taxon>Methanomicrobiaceae</taxon>
        <taxon>Methanoculleus</taxon>
    </lineage>
</organism>
<comment type="caution">
    <text evidence="2">The sequence shown here is derived from an EMBL/GenBank/DDBJ whole genome shotgun (WGS) entry which is preliminary data.</text>
</comment>
<evidence type="ECO:0000313" key="3">
    <source>
        <dbReference type="Proteomes" id="UP001281203"/>
    </source>
</evidence>
<keyword evidence="3" id="KW-1185">Reference proteome</keyword>
<name>A0ABU3WZ80_9EURY</name>